<keyword evidence="2 5" id="KW-0378">Hydrolase</keyword>
<dbReference type="AlphaFoldDB" id="A0A7J7DVC8"/>
<comment type="similarity">
    <text evidence="1 5">Belongs to the AB hydrolase superfamily. Lipase family.</text>
</comment>
<evidence type="ECO:0000313" key="7">
    <source>
        <dbReference type="EMBL" id="KAF5750114.1"/>
    </source>
</evidence>
<evidence type="ECO:0000256" key="5">
    <source>
        <dbReference type="RuleBase" id="RU367093"/>
    </source>
</evidence>
<comment type="function">
    <text evidence="5">Acylhydrolase that catalyzes the hydrolysis of phospholipids at the sn-1 position.</text>
</comment>
<dbReference type="InParanoid" id="A0A7J7DVC8"/>
<dbReference type="Pfam" id="PF01764">
    <property type="entry name" value="Lipase_3"/>
    <property type="match status" value="1"/>
</dbReference>
<dbReference type="PANTHER" id="PTHR31828">
    <property type="entry name" value="PHOSPHOLIPASE A1-IIGAMMA"/>
    <property type="match status" value="1"/>
</dbReference>
<accession>A0A7J7DVC8</accession>
<dbReference type="GO" id="GO:0005737">
    <property type="term" value="C:cytoplasm"/>
    <property type="evidence" value="ECO:0007669"/>
    <property type="project" value="UniProtKB-ARBA"/>
</dbReference>
<keyword evidence="3 5" id="KW-0442">Lipid degradation</keyword>
<dbReference type="EC" id="3.1.1.-" evidence="5"/>
<sequence>MIGNIAKRWRSLSGENNWRNLLDPLDIDLRKCILHYGDMAQVSYDTFNDEKASKYAGDSRYSMEDLFSRVGLAIANPYKYKTTKYLYATSQVPVSESFILKSMSREAWCKESNWIGYVAVATDEGKAALGRRDIVISWRGTIQAFEWIDDFDFPLVSASKLFGKSCNAQVHQGWLSIYTSDDPRSPFNTTCARQQVLLEVERLVEEFKEEEISITITGHSLGAALGTLNAADIVTSGINQRDHPSQPCPVTGFFFACPHVGDSSFCQMLQAMKDLHILRVRNAPDLIPYYPPLGYSDVGEELVIDTRKSKYLKSLPDFSRVHGLEAYLHGVAGTQGSRGEFHLEVKRDIALVNKWLDALKEEYLVPKSWWCVKNKGMVQQDDGSWLLEDHEKDKP</sequence>
<evidence type="ECO:0000256" key="4">
    <source>
        <dbReference type="ARBA" id="ARBA00023098"/>
    </source>
</evidence>
<name>A0A7J7DVC8_TRIWF</name>
<evidence type="ECO:0000256" key="1">
    <source>
        <dbReference type="ARBA" id="ARBA00010701"/>
    </source>
</evidence>
<comment type="caution">
    <text evidence="7">The sequence shown here is derived from an EMBL/GenBank/DDBJ whole genome shotgun (WGS) entry which is preliminary data.</text>
</comment>
<dbReference type="InterPro" id="IPR029058">
    <property type="entry name" value="AB_hydrolase_fold"/>
</dbReference>
<proteinExistence type="inferred from homology"/>
<dbReference type="Gene3D" id="3.40.50.1820">
    <property type="entry name" value="alpha/beta hydrolase"/>
    <property type="match status" value="1"/>
</dbReference>
<evidence type="ECO:0000256" key="3">
    <source>
        <dbReference type="ARBA" id="ARBA00022963"/>
    </source>
</evidence>
<dbReference type="OrthoDB" id="438440at2759"/>
<dbReference type="GO" id="GO:0008970">
    <property type="term" value="F:phospholipase A1 activity"/>
    <property type="evidence" value="ECO:0007669"/>
    <property type="project" value="UniProtKB-UniRule"/>
</dbReference>
<dbReference type="InterPro" id="IPR033556">
    <property type="entry name" value="PLA"/>
</dbReference>
<dbReference type="Proteomes" id="UP000593562">
    <property type="component" value="Unassembled WGS sequence"/>
</dbReference>
<dbReference type="CDD" id="cd00519">
    <property type="entry name" value="Lipase_3"/>
    <property type="match status" value="1"/>
</dbReference>
<dbReference type="GO" id="GO:0016042">
    <property type="term" value="P:lipid catabolic process"/>
    <property type="evidence" value="ECO:0007669"/>
    <property type="project" value="UniProtKB-UniRule"/>
</dbReference>
<keyword evidence="8" id="KW-1185">Reference proteome</keyword>
<protein>
    <recommendedName>
        <fullName evidence="5">Phospholipase A1</fullName>
        <ecNumber evidence="5">3.1.1.-</ecNumber>
    </recommendedName>
</protein>
<reference evidence="7 8" key="1">
    <citation type="journal article" date="2020" name="Nat. Commun.">
        <title>Genome of Tripterygium wilfordii and identification of cytochrome P450 involved in triptolide biosynthesis.</title>
        <authorList>
            <person name="Tu L."/>
            <person name="Su P."/>
            <person name="Zhang Z."/>
            <person name="Gao L."/>
            <person name="Wang J."/>
            <person name="Hu T."/>
            <person name="Zhou J."/>
            <person name="Zhang Y."/>
            <person name="Zhao Y."/>
            <person name="Liu Y."/>
            <person name="Song Y."/>
            <person name="Tong Y."/>
            <person name="Lu Y."/>
            <person name="Yang J."/>
            <person name="Xu C."/>
            <person name="Jia M."/>
            <person name="Peters R.J."/>
            <person name="Huang L."/>
            <person name="Gao W."/>
        </authorList>
    </citation>
    <scope>NUCLEOTIDE SEQUENCE [LARGE SCALE GENOMIC DNA]</scope>
    <source>
        <strain evidence="8">cv. XIE 37</strain>
        <tissue evidence="7">Leaf</tissue>
    </source>
</reference>
<dbReference type="PANTHER" id="PTHR31828:SF1">
    <property type="entry name" value="PHOSPHOLIPASE A1-IIGAMMA"/>
    <property type="match status" value="1"/>
</dbReference>
<dbReference type="FunFam" id="3.40.50.1820:FF:000065">
    <property type="entry name" value="Phospholipase A1-II 3"/>
    <property type="match status" value="1"/>
</dbReference>
<dbReference type="EMBL" id="JAAARO010000003">
    <property type="protein sequence ID" value="KAF5750114.1"/>
    <property type="molecule type" value="Genomic_DNA"/>
</dbReference>
<evidence type="ECO:0000256" key="2">
    <source>
        <dbReference type="ARBA" id="ARBA00022801"/>
    </source>
</evidence>
<feature type="domain" description="Fungal lipase-type" evidence="6">
    <location>
        <begin position="135"/>
        <end position="293"/>
    </location>
</feature>
<evidence type="ECO:0000259" key="6">
    <source>
        <dbReference type="Pfam" id="PF01764"/>
    </source>
</evidence>
<dbReference type="InterPro" id="IPR002921">
    <property type="entry name" value="Fungal_lipase-type"/>
</dbReference>
<dbReference type="SUPFAM" id="SSF53474">
    <property type="entry name" value="alpha/beta-Hydrolases"/>
    <property type="match status" value="1"/>
</dbReference>
<evidence type="ECO:0000313" key="8">
    <source>
        <dbReference type="Proteomes" id="UP000593562"/>
    </source>
</evidence>
<organism evidence="7 8">
    <name type="scientific">Tripterygium wilfordii</name>
    <name type="common">Thunder God vine</name>
    <dbReference type="NCBI Taxonomy" id="458696"/>
    <lineage>
        <taxon>Eukaryota</taxon>
        <taxon>Viridiplantae</taxon>
        <taxon>Streptophyta</taxon>
        <taxon>Embryophyta</taxon>
        <taxon>Tracheophyta</taxon>
        <taxon>Spermatophyta</taxon>
        <taxon>Magnoliopsida</taxon>
        <taxon>eudicotyledons</taxon>
        <taxon>Gunneridae</taxon>
        <taxon>Pentapetalae</taxon>
        <taxon>rosids</taxon>
        <taxon>fabids</taxon>
        <taxon>Celastrales</taxon>
        <taxon>Celastraceae</taxon>
        <taxon>Tripterygium</taxon>
    </lineage>
</organism>
<keyword evidence="4 5" id="KW-0443">Lipid metabolism</keyword>
<gene>
    <name evidence="7" type="ORF">HS088_TW03G00446</name>
</gene>